<sequence length="96" mass="11042">PTEVTLEVYEEACHCFQSLMLSEKITQLSIKRSCDFIKNCTLNENTPNNADPKALNTMAITPNCEVKELDEKFLECLKWENIGVVPELEFKLDQME</sequence>
<keyword evidence="2" id="KW-1185">Reference proteome</keyword>
<evidence type="ECO:0000313" key="1">
    <source>
        <dbReference type="EMBL" id="CAG8788152.1"/>
    </source>
</evidence>
<gene>
    <name evidence="1" type="ORF">CPELLU_LOCUS16833</name>
</gene>
<reference evidence="1" key="1">
    <citation type="submission" date="2021-06" db="EMBL/GenBank/DDBJ databases">
        <authorList>
            <person name="Kallberg Y."/>
            <person name="Tangrot J."/>
            <person name="Rosling A."/>
        </authorList>
    </citation>
    <scope>NUCLEOTIDE SEQUENCE</scope>
    <source>
        <strain evidence="1">FL966</strain>
    </source>
</reference>
<feature type="non-terminal residue" evidence="1">
    <location>
        <position position="96"/>
    </location>
</feature>
<dbReference type="EMBL" id="CAJVQA010026138">
    <property type="protein sequence ID" value="CAG8788152.1"/>
    <property type="molecule type" value="Genomic_DNA"/>
</dbReference>
<proteinExistence type="predicted"/>
<accession>A0A9N9JPJ6</accession>
<evidence type="ECO:0000313" key="2">
    <source>
        <dbReference type="Proteomes" id="UP000789759"/>
    </source>
</evidence>
<dbReference type="AlphaFoldDB" id="A0A9N9JPJ6"/>
<comment type="caution">
    <text evidence="1">The sequence shown here is derived from an EMBL/GenBank/DDBJ whole genome shotgun (WGS) entry which is preliminary data.</text>
</comment>
<dbReference type="OrthoDB" id="2421350at2759"/>
<organism evidence="1 2">
    <name type="scientific">Cetraspora pellucida</name>
    <dbReference type="NCBI Taxonomy" id="1433469"/>
    <lineage>
        <taxon>Eukaryota</taxon>
        <taxon>Fungi</taxon>
        <taxon>Fungi incertae sedis</taxon>
        <taxon>Mucoromycota</taxon>
        <taxon>Glomeromycotina</taxon>
        <taxon>Glomeromycetes</taxon>
        <taxon>Diversisporales</taxon>
        <taxon>Gigasporaceae</taxon>
        <taxon>Cetraspora</taxon>
    </lineage>
</organism>
<protein>
    <submittedName>
        <fullName evidence="1">3551_t:CDS:1</fullName>
    </submittedName>
</protein>
<name>A0A9N9JPJ6_9GLOM</name>
<dbReference type="Proteomes" id="UP000789759">
    <property type="component" value="Unassembled WGS sequence"/>
</dbReference>